<accession>A0AAD8MWI6</accession>
<dbReference type="AlphaFoldDB" id="A0AAD8MWI6"/>
<reference evidence="2" key="1">
    <citation type="submission" date="2023-02" db="EMBL/GenBank/DDBJ databases">
        <title>Genome of toxic invasive species Heracleum sosnowskyi carries increased number of genes despite the absence of recent whole-genome duplications.</title>
        <authorList>
            <person name="Schelkunov M."/>
            <person name="Shtratnikova V."/>
            <person name="Makarenko M."/>
            <person name="Klepikova A."/>
            <person name="Omelchenko D."/>
            <person name="Novikova G."/>
            <person name="Obukhova E."/>
            <person name="Bogdanov V."/>
            <person name="Penin A."/>
            <person name="Logacheva M."/>
        </authorList>
    </citation>
    <scope>NUCLEOTIDE SEQUENCE</scope>
    <source>
        <strain evidence="2">Hsosn_3</strain>
        <tissue evidence="2">Leaf</tissue>
    </source>
</reference>
<dbReference type="PROSITE" id="PS50181">
    <property type="entry name" value="FBOX"/>
    <property type="match status" value="1"/>
</dbReference>
<sequence length="103" mass="12014">MANSLGQDIISDLPQSIIEIIFTKLPIRDAVRTSILSSRWRYKWATLTQLVFDDNCESQFNDRTATENKLVKFITRFLFLHEGPIHKFTLSTYYLQSSPDIDQ</sequence>
<keyword evidence="3" id="KW-1185">Reference proteome</keyword>
<dbReference type="CDD" id="cd22160">
    <property type="entry name" value="F-box_AtFBL13-like"/>
    <property type="match status" value="1"/>
</dbReference>
<reference evidence="2" key="2">
    <citation type="submission" date="2023-05" db="EMBL/GenBank/DDBJ databases">
        <authorList>
            <person name="Schelkunov M.I."/>
        </authorList>
    </citation>
    <scope>NUCLEOTIDE SEQUENCE</scope>
    <source>
        <strain evidence="2">Hsosn_3</strain>
        <tissue evidence="2">Leaf</tissue>
    </source>
</reference>
<dbReference type="InterPro" id="IPR001810">
    <property type="entry name" value="F-box_dom"/>
</dbReference>
<dbReference type="PANTHER" id="PTHR31639:SF237">
    <property type="entry name" value="F-BOX DOMAIN-CONTAINING PROTEIN"/>
    <property type="match status" value="1"/>
</dbReference>
<comment type="caution">
    <text evidence="2">The sequence shown here is derived from an EMBL/GenBank/DDBJ whole genome shotgun (WGS) entry which is preliminary data.</text>
</comment>
<evidence type="ECO:0000313" key="2">
    <source>
        <dbReference type="EMBL" id="KAK1387377.1"/>
    </source>
</evidence>
<dbReference type="SUPFAM" id="SSF81383">
    <property type="entry name" value="F-box domain"/>
    <property type="match status" value="1"/>
</dbReference>
<evidence type="ECO:0000313" key="3">
    <source>
        <dbReference type="Proteomes" id="UP001237642"/>
    </source>
</evidence>
<dbReference type="InterPro" id="IPR053781">
    <property type="entry name" value="F-box_AtFBL13-like"/>
</dbReference>
<feature type="domain" description="F-box" evidence="1">
    <location>
        <begin position="7"/>
        <end position="63"/>
    </location>
</feature>
<dbReference type="InterPro" id="IPR036047">
    <property type="entry name" value="F-box-like_dom_sf"/>
</dbReference>
<gene>
    <name evidence="2" type="ORF">POM88_015555</name>
</gene>
<dbReference type="Pfam" id="PF00646">
    <property type="entry name" value="F-box"/>
    <property type="match status" value="1"/>
</dbReference>
<organism evidence="2 3">
    <name type="scientific">Heracleum sosnowskyi</name>
    <dbReference type="NCBI Taxonomy" id="360622"/>
    <lineage>
        <taxon>Eukaryota</taxon>
        <taxon>Viridiplantae</taxon>
        <taxon>Streptophyta</taxon>
        <taxon>Embryophyta</taxon>
        <taxon>Tracheophyta</taxon>
        <taxon>Spermatophyta</taxon>
        <taxon>Magnoliopsida</taxon>
        <taxon>eudicotyledons</taxon>
        <taxon>Gunneridae</taxon>
        <taxon>Pentapetalae</taxon>
        <taxon>asterids</taxon>
        <taxon>campanulids</taxon>
        <taxon>Apiales</taxon>
        <taxon>Apiaceae</taxon>
        <taxon>Apioideae</taxon>
        <taxon>apioid superclade</taxon>
        <taxon>Tordylieae</taxon>
        <taxon>Tordyliinae</taxon>
        <taxon>Heracleum</taxon>
    </lineage>
</organism>
<dbReference type="Gene3D" id="1.20.1280.50">
    <property type="match status" value="1"/>
</dbReference>
<name>A0AAD8MWI6_9APIA</name>
<protein>
    <submittedName>
        <fullName evidence="2">F-box domain-containing protein</fullName>
    </submittedName>
</protein>
<proteinExistence type="predicted"/>
<dbReference type="EMBL" id="JAUIZM010000004">
    <property type="protein sequence ID" value="KAK1387377.1"/>
    <property type="molecule type" value="Genomic_DNA"/>
</dbReference>
<evidence type="ECO:0000259" key="1">
    <source>
        <dbReference type="PROSITE" id="PS50181"/>
    </source>
</evidence>
<dbReference type="PANTHER" id="PTHR31639">
    <property type="entry name" value="F-BOX PROTEIN-LIKE"/>
    <property type="match status" value="1"/>
</dbReference>
<dbReference type="Proteomes" id="UP001237642">
    <property type="component" value="Unassembled WGS sequence"/>
</dbReference>